<protein>
    <recommendedName>
        <fullName evidence="4 5">Pyridoxine 5'-phosphate synthase</fullName>
        <shortName evidence="4">PNP synthase</shortName>
        <ecNumber evidence="4 5">2.6.99.2</ecNumber>
    </recommendedName>
</protein>
<keyword evidence="1 4" id="KW-0963">Cytoplasm</keyword>
<proteinExistence type="inferred from homology"/>
<evidence type="ECO:0000256" key="5">
    <source>
        <dbReference type="NCBIfam" id="TIGR00559"/>
    </source>
</evidence>
<feature type="active site" description="Proton acceptor" evidence="4">
    <location>
        <position position="44"/>
    </location>
</feature>
<evidence type="ECO:0000256" key="3">
    <source>
        <dbReference type="ARBA" id="ARBA00023096"/>
    </source>
</evidence>
<feature type="active site" description="Proton donor" evidence="4">
    <location>
        <position position="192"/>
    </location>
</feature>
<dbReference type="PANTHER" id="PTHR30456:SF0">
    <property type="entry name" value="PYRIDOXINE 5'-PHOSPHATE SYNTHASE"/>
    <property type="match status" value="1"/>
</dbReference>
<keyword evidence="3 4" id="KW-0664">Pyridoxine biosynthesis</keyword>
<dbReference type="SUPFAM" id="SSF63892">
    <property type="entry name" value="Pyridoxine 5'-phosphate synthase"/>
    <property type="match status" value="1"/>
</dbReference>
<evidence type="ECO:0000313" key="6">
    <source>
        <dbReference type="EMBL" id="GLH69149.1"/>
    </source>
</evidence>
<dbReference type="EMBL" id="BSDD01000001">
    <property type="protein sequence ID" value="GLH69149.1"/>
    <property type="molecule type" value="Genomic_DNA"/>
</dbReference>
<accession>A0ABQ5Q455</accession>
<dbReference type="NCBIfam" id="NF003625">
    <property type="entry name" value="PRK05265.1-3"/>
    <property type="match status" value="1"/>
</dbReference>
<keyword evidence="7" id="KW-1185">Reference proteome</keyword>
<dbReference type="NCBIfam" id="TIGR00559">
    <property type="entry name" value="pdxJ"/>
    <property type="match status" value="1"/>
</dbReference>
<evidence type="ECO:0000256" key="1">
    <source>
        <dbReference type="ARBA" id="ARBA00022490"/>
    </source>
</evidence>
<evidence type="ECO:0000256" key="4">
    <source>
        <dbReference type="HAMAP-Rule" id="MF_00279"/>
    </source>
</evidence>
<dbReference type="InterPro" id="IPR004569">
    <property type="entry name" value="PyrdxlP_synth_PdxJ"/>
</dbReference>
<evidence type="ECO:0000256" key="2">
    <source>
        <dbReference type="ARBA" id="ARBA00022679"/>
    </source>
</evidence>
<gene>
    <name evidence="4 6" type="primary">pdxJ</name>
    <name evidence="6" type="ORF">GETHPA_06820</name>
</gene>
<feature type="binding site" evidence="4">
    <location>
        <position position="8"/>
    </location>
    <ligand>
        <name>3-amino-2-oxopropyl phosphate</name>
        <dbReference type="ChEBI" id="CHEBI:57279"/>
    </ligand>
</feature>
<name>A0ABQ5Q455_9BACT</name>
<feature type="binding site" evidence="4">
    <location>
        <begin position="10"/>
        <end position="11"/>
    </location>
    <ligand>
        <name>1-deoxy-D-xylulose 5-phosphate</name>
        <dbReference type="ChEBI" id="CHEBI:57792"/>
    </ligand>
</feature>
<feature type="binding site" evidence="4">
    <location>
        <position position="101"/>
    </location>
    <ligand>
        <name>1-deoxy-D-xylulose 5-phosphate</name>
        <dbReference type="ChEBI" id="CHEBI:57792"/>
    </ligand>
</feature>
<dbReference type="HAMAP" id="MF_00279">
    <property type="entry name" value="PdxJ"/>
    <property type="match status" value="1"/>
</dbReference>
<comment type="subunit">
    <text evidence="4">Homooctamer; tetramer of dimers.</text>
</comment>
<feature type="binding site" evidence="4">
    <location>
        <position position="193"/>
    </location>
    <ligand>
        <name>3-amino-2-oxopropyl phosphate</name>
        <dbReference type="ChEBI" id="CHEBI:57279"/>
    </ligand>
</feature>
<dbReference type="NCBIfam" id="NF003627">
    <property type="entry name" value="PRK05265.1-5"/>
    <property type="match status" value="1"/>
</dbReference>
<sequence length="243" mass="25955">MDLRLGVNIDHVATLRQARGGHEPEPVAAALLAQSAGADGITVHLRGDRRHIQERDLRVLKEVLAVPLNVECAATPEAMTAVIPMKPAWVTLVPESREELTTQGGLDAIFLQGMLRTVLRELRGAGIRTSLFLDPVLDQVKMAAKLEADAVELNTGLYSDLPMGSDPALELGRLRDAARMASRLGLRVLAGHGLSLQNVEPVAAIPEVEELNIGHSIIGRAVLVGLGPAVAEMRAAIAQARPR</sequence>
<dbReference type="PANTHER" id="PTHR30456">
    <property type="entry name" value="PYRIDOXINE 5'-PHOSPHATE SYNTHASE"/>
    <property type="match status" value="1"/>
</dbReference>
<comment type="function">
    <text evidence="4">Catalyzes the complicated ring closure reaction between the two acyclic compounds 1-deoxy-D-xylulose-5-phosphate (DXP) and 3-amino-2-oxopropyl phosphate (1-amino-acetone-3-phosphate or AAP) to form pyridoxine 5'-phosphate (PNP) and inorganic phosphate.</text>
</comment>
<dbReference type="RefSeq" id="WP_285722953.1">
    <property type="nucleotide sequence ID" value="NZ_BSDD01000001.1"/>
</dbReference>
<organism evidence="6 7">
    <name type="scientific">Geothrix rubra</name>
    <dbReference type="NCBI Taxonomy" id="2927977"/>
    <lineage>
        <taxon>Bacteria</taxon>
        <taxon>Pseudomonadati</taxon>
        <taxon>Acidobacteriota</taxon>
        <taxon>Holophagae</taxon>
        <taxon>Holophagales</taxon>
        <taxon>Holophagaceae</taxon>
        <taxon>Geothrix</taxon>
    </lineage>
</organism>
<comment type="similarity">
    <text evidence="4">Belongs to the PNP synthase family.</text>
</comment>
<dbReference type="InterPro" id="IPR036130">
    <property type="entry name" value="Pyridoxine-5'_phos_synth"/>
</dbReference>
<feature type="site" description="Transition state stabilizer" evidence="4">
    <location>
        <position position="152"/>
    </location>
</feature>
<evidence type="ECO:0000313" key="7">
    <source>
        <dbReference type="Proteomes" id="UP001165089"/>
    </source>
</evidence>
<keyword evidence="2 4" id="KW-0808">Transferase</keyword>
<comment type="caution">
    <text evidence="6">The sequence shown here is derived from an EMBL/GenBank/DDBJ whole genome shotgun (WGS) entry which is preliminary data.</text>
</comment>
<dbReference type="Gene3D" id="3.20.20.70">
    <property type="entry name" value="Aldolase class I"/>
    <property type="match status" value="1"/>
</dbReference>
<dbReference type="Pfam" id="PF03740">
    <property type="entry name" value="PdxJ"/>
    <property type="match status" value="1"/>
</dbReference>
<feature type="active site" description="Proton acceptor" evidence="4">
    <location>
        <position position="71"/>
    </location>
</feature>
<feature type="binding site" evidence="4">
    <location>
        <position position="51"/>
    </location>
    <ligand>
        <name>1-deoxy-D-xylulose 5-phosphate</name>
        <dbReference type="ChEBI" id="CHEBI:57792"/>
    </ligand>
</feature>
<dbReference type="Proteomes" id="UP001165089">
    <property type="component" value="Unassembled WGS sequence"/>
</dbReference>
<feature type="binding site" evidence="4">
    <location>
        <position position="19"/>
    </location>
    <ligand>
        <name>3-amino-2-oxopropyl phosphate</name>
        <dbReference type="ChEBI" id="CHEBI:57279"/>
    </ligand>
</feature>
<reference evidence="6 7" key="1">
    <citation type="journal article" date="2023" name="Antonie Van Leeuwenhoek">
        <title>Mesoterricola silvestris gen. nov., sp. nov., Mesoterricola sediminis sp. nov., Geothrix oryzae sp. nov., Geothrix edaphica sp. nov., Geothrix rubra sp. nov., and Geothrix limicola sp. nov., six novel members of Acidobacteriota isolated from soils.</title>
        <authorList>
            <person name="Itoh H."/>
            <person name="Sugisawa Y."/>
            <person name="Mise K."/>
            <person name="Xu Z."/>
            <person name="Kuniyasu M."/>
            <person name="Ushijima N."/>
            <person name="Kawano K."/>
            <person name="Kobayashi E."/>
            <person name="Shiratori Y."/>
            <person name="Masuda Y."/>
            <person name="Senoo K."/>
        </authorList>
    </citation>
    <scope>NUCLEOTIDE SEQUENCE [LARGE SCALE GENOMIC DNA]</scope>
    <source>
        <strain evidence="6 7">Red803</strain>
    </source>
</reference>
<comment type="subcellular location">
    <subcellularLocation>
        <location evidence="4">Cytoplasm</location>
    </subcellularLocation>
</comment>
<comment type="pathway">
    <text evidence="4">Cofactor biosynthesis; pyridoxine 5'-phosphate biosynthesis; pyridoxine 5'-phosphate from D-erythrose 4-phosphate: step 5/5.</text>
</comment>
<dbReference type="InterPro" id="IPR013785">
    <property type="entry name" value="Aldolase_TIM"/>
</dbReference>
<dbReference type="CDD" id="cd00003">
    <property type="entry name" value="PNPsynthase"/>
    <property type="match status" value="1"/>
</dbReference>
<feature type="binding site" evidence="4">
    <location>
        <begin position="214"/>
        <end position="215"/>
    </location>
    <ligand>
        <name>3-amino-2-oxopropyl phosphate</name>
        <dbReference type="ChEBI" id="CHEBI:57279"/>
    </ligand>
</feature>
<comment type="catalytic activity">
    <reaction evidence="4">
        <text>3-amino-2-oxopropyl phosphate + 1-deoxy-D-xylulose 5-phosphate = pyridoxine 5'-phosphate + phosphate + 2 H2O + H(+)</text>
        <dbReference type="Rhea" id="RHEA:15265"/>
        <dbReference type="ChEBI" id="CHEBI:15377"/>
        <dbReference type="ChEBI" id="CHEBI:15378"/>
        <dbReference type="ChEBI" id="CHEBI:43474"/>
        <dbReference type="ChEBI" id="CHEBI:57279"/>
        <dbReference type="ChEBI" id="CHEBI:57792"/>
        <dbReference type="ChEBI" id="CHEBI:58589"/>
        <dbReference type="EC" id="2.6.99.2"/>
    </reaction>
</comment>
<dbReference type="EC" id="2.6.99.2" evidence="4 5"/>
<feature type="binding site" evidence="4">
    <location>
        <position position="46"/>
    </location>
    <ligand>
        <name>1-deoxy-D-xylulose 5-phosphate</name>
        <dbReference type="ChEBI" id="CHEBI:57792"/>
    </ligand>
</feature>